<protein>
    <recommendedName>
        <fullName evidence="5">Yippee domain-containing protein</fullName>
    </recommendedName>
</protein>
<proteinExistence type="inferred from homology"/>
<gene>
    <name evidence="6" type="ORF">CBOVIS_LOCUS10864</name>
</gene>
<feature type="compositionally biased region" description="Polar residues" evidence="4">
    <location>
        <begin position="149"/>
        <end position="158"/>
    </location>
</feature>
<accession>A0A8S1FA39</accession>
<sequence length="182" mass="20801">MGRVFIGNFGGQGILYGCKSCGIYLTSHGELTSPNFNGSTGPAMLFKRVWNVYTGALEKRKMTTGWHVVRDVSCLNCKARIGWMYEMAYETHQEYKEGQYILECELISREHAFSDPLGADKIRNSSEAKPPVINFERPPGRVRRMPSVPTESDNVSTDSENDYEMRRHQDRRNFVSFFTGRP</sequence>
<keyword evidence="3" id="KW-0862">Zinc</keyword>
<evidence type="ECO:0000256" key="4">
    <source>
        <dbReference type="SAM" id="MobiDB-lite"/>
    </source>
</evidence>
<dbReference type="AlphaFoldDB" id="A0A8S1FA39"/>
<evidence type="ECO:0000256" key="2">
    <source>
        <dbReference type="ARBA" id="ARBA00022723"/>
    </source>
</evidence>
<evidence type="ECO:0000256" key="3">
    <source>
        <dbReference type="ARBA" id="ARBA00022833"/>
    </source>
</evidence>
<dbReference type="Pfam" id="PF03226">
    <property type="entry name" value="Yippee-Mis18"/>
    <property type="match status" value="1"/>
</dbReference>
<evidence type="ECO:0000313" key="6">
    <source>
        <dbReference type="EMBL" id="CAB3409178.1"/>
    </source>
</evidence>
<evidence type="ECO:0000256" key="1">
    <source>
        <dbReference type="ARBA" id="ARBA00005613"/>
    </source>
</evidence>
<dbReference type="GO" id="GO:0046872">
    <property type="term" value="F:metal ion binding"/>
    <property type="evidence" value="ECO:0007669"/>
    <property type="project" value="UniProtKB-KW"/>
</dbReference>
<dbReference type="InterPro" id="IPR039058">
    <property type="entry name" value="Yippee_fam"/>
</dbReference>
<dbReference type="PROSITE" id="PS51792">
    <property type="entry name" value="YIPPEE"/>
    <property type="match status" value="1"/>
</dbReference>
<evidence type="ECO:0000259" key="5">
    <source>
        <dbReference type="PROSITE" id="PS51792"/>
    </source>
</evidence>
<dbReference type="EMBL" id="CADEPM010000008">
    <property type="protein sequence ID" value="CAB3409178.1"/>
    <property type="molecule type" value="Genomic_DNA"/>
</dbReference>
<evidence type="ECO:0000313" key="7">
    <source>
        <dbReference type="Proteomes" id="UP000494206"/>
    </source>
</evidence>
<comment type="similarity">
    <text evidence="1">Belongs to the yippee family.</text>
</comment>
<dbReference type="InterPro" id="IPR004910">
    <property type="entry name" value="Yippee/Mis18/Cereblon"/>
</dbReference>
<keyword evidence="7" id="KW-1185">Reference proteome</keyword>
<dbReference type="PROSITE" id="PS51257">
    <property type="entry name" value="PROKAR_LIPOPROTEIN"/>
    <property type="match status" value="1"/>
</dbReference>
<name>A0A8S1FA39_9PELO</name>
<reference evidence="6 7" key="1">
    <citation type="submission" date="2020-04" db="EMBL/GenBank/DDBJ databases">
        <authorList>
            <person name="Laetsch R D."/>
            <person name="Stevens L."/>
            <person name="Kumar S."/>
            <person name="Blaxter L. M."/>
        </authorList>
    </citation>
    <scope>NUCLEOTIDE SEQUENCE [LARGE SCALE GENOMIC DNA]</scope>
</reference>
<dbReference type="OrthoDB" id="6407410at2759"/>
<dbReference type="Proteomes" id="UP000494206">
    <property type="component" value="Unassembled WGS sequence"/>
</dbReference>
<organism evidence="6 7">
    <name type="scientific">Caenorhabditis bovis</name>
    <dbReference type="NCBI Taxonomy" id="2654633"/>
    <lineage>
        <taxon>Eukaryota</taxon>
        <taxon>Metazoa</taxon>
        <taxon>Ecdysozoa</taxon>
        <taxon>Nematoda</taxon>
        <taxon>Chromadorea</taxon>
        <taxon>Rhabditida</taxon>
        <taxon>Rhabditina</taxon>
        <taxon>Rhabditomorpha</taxon>
        <taxon>Rhabditoidea</taxon>
        <taxon>Rhabditidae</taxon>
        <taxon>Peloderinae</taxon>
        <taxon>Caenorhabditis</taxon>
    </lineage>
</organism>
<feature type="domain" description="Yippee" evidence="5">
    <location>
        <begin position="14"/>
        <end position="111"/>
    </location>
</feature>
<feature type="region of interest" description="Disordered" evidence="4">
    <location>
        <begin position="129"/>
        <end position="166"/>
    </location>
</feature>
<keyword evidence="2" id="KW-0479">Metal-binding</keyword>
<comment type="caution">
    <text evidence="6">The sequence shown here is derived from an EMBL/GenBank/DDBJ whole genome shotgun (WGS) entry which is preliminary data.</text>
</comment>
<dbReference type="PANTHER" id="PTHR13848">
    <property type="entry name" value="PROTEIN YIPPEE-LIKE CG15309-RELATED"/>
    <property type="match status" value="1"/>
</dbReference>
<dbReference type="InterPro" id="IPR034751">
    <property type="entry name" value="Yippee"/>
</dbReference>